<protein>
    <submittedName>
        <fullName evidence="1">Uncharacterized protein</fullName>
    </submittedName>
</protein>
<comment type="caution">
    <text evidence="1">The sequence shown here is derived from an EMBL/GenBank/DDBJ whole genome shotgun (WGS) entry which is preliminary data.</text>
</comment>
<evidence type="ECO:0000313" key="1">
    <source>
        <dbReference type="EMBL" id="MFK6999697.1"/>
    </source>
</evidence>
<dbReference type="RefSeq" id="WP_088400240.1">
    <property type="nucleotide sequence ID" value="NZ_JAZGZP010000003.1"/>
</dbReference>
<dbReference type="Proteomes" id="UP001621706">
    <property type="component" value="Unassembled WGS sequence"/>
</dbReference>
<accession>A0ABW8P581</accession>
<organism evidence="1 2">
    <name type="scientific">Flavobacterium oreochromis</name>
    <dbReference type="NCBI Taxonomy" id="2906078"/>
    <lineage>
        <taxon>Bacteria</taxon>
        <taxon>Pseudomonadati</taxon>
        <taxon>Bacteroidota</taxon>
        <taxon>Flavobacteriia</taxon>
        <taxon>Flavobacteriales</taxon>
        <taxon>Flavobacteriaceae</taxon>
        <taxon>Flavobacterium</taxon>
    </lineage>
</organism>
<sequence>MKIQLPILFFLLTTLSIHSQNKKNVNVVVVVVVVDKNGKVLSKSTNKKEKIYTPDEILNSFYSNQNNINFLSKMIRFRFYQKTPFVKFKDIMETKNNFCGKLIKKEIIEKEYSNNNLAIRYKLYVEYEKRKTTEQVVLIKESESSNFEIFDYNIKTN</sequence>
<name>A0ABW8P581_9FLAO</name>
<keyword evidence="2" id="KW-1185">Reference proteome</keyword>
<proteinExistence type="predicted"/>
<gene>
    <name evidence="1" type="ORF">V3I07_02175</name>
</gene>
<dbReference type="EMBL" id="JAZGZP010000003">
    <property type="protein sequence ID" value="MFK6999697.1"/>
    <property type="molecule type" value="Genomic_DNA"/>
</dbReference>
<reference evidence="1 2" key="1">
    <citation type="submission" date="2024-02" db="EMBL/GenBank/DDBJ databases">
        <title>Comparative Genomic Analysis of Flavobacterium Species Causing Columnaris Disease of Freshwater Fish in Thailand: Insights into Virulence and Resistance Mechanisms.</title>
        <authorList>
            <person name="Nguyen D."/>
            <person name="Chokmangmeepisarn P."/>
            <person name="Khianchaikhan K."/>
            <person name="Morishita M."/>
            <person name="Bunnoy A."/>
            <person name="Rodkhum C."/>
        </authorList>
    </citation>
    <scope>NUCLEOTIDE SEQUENCE [LARGE SCALE GENOMIC DNA]</scope>
    <source>
        <strain evidence="1 2">CNRT2201</strain>
    </source>
</reference>
<evidence type="ECO:0000313" key="2">
    <source>
        <dbReference type="Proteomes" id="UP001621706"/>
    </source>
</evidence>